<proteinExistence type="predicted"/>
<feature type="compositionally biased region" description="Polar residues" evidence="10">
    <location>
        <begin position="132"/>
        <end position="151"/>
    </location>
</feature>
<reference evidence="13" key="1">
    <citation type="journal article" date="2020" name="Nat. Commun.">
        <title>Genome sequence of the cluster root forming white lupin.</title>
        <authorList>
            <person name="Hufnagel B."/>
            <person name="Marques A."/>
            <person name="Soriano A."/>
            <person name="Marques L."/>
            <person name="Divol F."/>
            <person name="Doumas P."/>
            <person name="Sallet E."/>
            <person name="Mancinotti D."/>
            <person name="Carrere S."/>
            <person name="Marande W."/>
            <person name="Arribat S."/>
            <person name="Keller J."/>
            <person name="Huneau C."/>
            <person name="Blein T."/>
            <person name="Aime D."/>
            <person name="Laguerre M."/>
            <person name="Taylor J."/>
            <person name="Schubert V."/>
            <person name="Nelson M."/>
            <person name="Geu-Flores F."/>
            <person name="Crespi M."/>
            <person name="Gallardo-Guerrero K."/>
            <person name="Delaux P.-M."/>
            <person name="Salse J."/>
            <person name="Berges H."/>
            <person name="Guyot R."/>
            <person name="Gouzy J."/>
            <person name="Peret B."/>
        </authorList>
    </citation>
    <scope>NUCLEOTIDE SEQUENCE [LARGE SCALE GENOMIC DNA]</scope>
    <source>
        <strain evidence="13">cv. Amiga</strain>
    </source>
</reference>
<organism evidence="12 13">
    <name type="scientific">Lupinus albus</name>
    <name type="common">White lupine</name>
    <name type="synonym">Lupinus termis</name>
    <dbReference type="NCBI Taxonomy" id="3870"/>
    <lineage>
        <taxon>Eukaryota</taxon>
        <taxon>Viridiplantae</taxon>
        <taxon>Streptophyta</taxon>
        <taxon>Embryophyta</taxon>
        <taxon>Tracheophyta</taxon>
        <taxon>Spermatophyta</taxon>
        <taxon>Magnoliopsida</taxon>
        <taxon>eudicotyledons</taxon>
        <taxon>Gunneridae</taxon>
        <taxon>Pentapetalae</taxon>
        <taxon>rosids</taxon>
        <taxon>fabids</taxon>
        <taxon>Fabales</taxon>
        <taxon>Fabaceae</taxon>
        <taxon>Papilionoideae</taxon>
        <taxon>50 kb inversion clade</taxon>
        <taxon>genistoids sensu lato</taxon>
        <taxon>core genistoids</taxon>
        <taxon>Genisteae</taxon>
        <taxon>Lupinus</taxon>
    </lineage>
</organism>
<dbReference type="Proteomes" id="UP000447434">
    <property type="component" value="Chromosome 12"/>
</dbReference>
<dbReference type="PROSITE" id="PS01361">
    <property type="entry name" value="ZF_DOF_1"/>
    <property type="match status" value="1"/>
</dbReference>
<dbReference type="GO" id="GO:0003700">
    <property type="term" value="F:DNA-binding transcription factor activity"/>
    <property type="evidence" value="ECO:0007669"/>
    <property type="project" value="UniProtKB-UniRule"/>
</dbReference>
<evidence type="ECO:0000256" key="8">
    <source>
        <dbReference type="PROSITE-ProRule" id="PRU00071"/>
    </source>
</evidence>
<feature type="compositionally biased region" description="Low complexity" evidence="10">
    <location>
        <begin position="96"/>
        <end position="131"/>
    </location>
</feature>
<evidence type="ECO:0000256" key="3">
    <source>
        <dbReference type="ARBA" id="ARBA00022833"/>
    </source>
</evidence>
<comment type="subcellular location">
    <subcellularLocation>
        <location evidence="8 9">Nucleus</location>
    </subcellularLocation>
</comment>
<sequence length="304" mass="32576">MQEIHSMGGGRFFGGGGNGGGGGGGGGGDRRLRPHHHLQALKCPRCDSINTKFCYYNNYNLSQPRHFCKNCRRYWTKGGVLRNVPVGGGCRKSKRGNNNNNSITKSPKNNSSSETPPEHNSNSHSSSESSSLTATTEAVSAPNNSDSNLLIPSSIPPLETGTLEQQGTGDCAIFSDIGSFTSLITSTNDTLQFGFGANTLPDTSSFQWQHQKGLTMGSADDVELKFQDNLNGGGSSSLLDQGTVPIHLSVLQNKTGHGGFGSLDWNGGVDHGLFDLSNTVDHNYWTPHTTHWSDHDNSTLFHLP</sequence>
<keyword evidence="1 9" id="KW-0479">Metal-binding</keyword>
<evidence type="ECO:0000256" key="9">
    <source>
        <dbReference type="RuleBase" id="RU369094"/>
    </source>
</evidence>
<dbReference type="GO" id="GO:0005634">
    <property type="term" value="C:nucleus"/>
    <property type="evidence" value="ECO:0007669"/>
    <property type="project" value="UniProtKB-SubCell"/>
</dbReference>
<dbReference type="OrthoDB" id="1927254at2759"/>
<dbReference type="PROSITE" id="PS50884">
    <property type="entry name" value="ZF_DOF_2"/>
    <property type="match status" value="1"/>
</dbReference>
<dbReference type="InterPro" id="IPR045174">
    <property type="entry name" value="Dof"/>
</dbReference>
<feature type="compositionally biased region" description="Gly residues" evidence="10">
    <location>
        <begin position="7"/>
        <end position="27"/>
    </location>
</feature>
<keyword evidence="6 9" id="KW-0804">Transcription</keyword>
<keyword evidence="13" id="KW-1185">Reference proteome</keyword>
<dbReference type="AlphaFoldDB" id="A0A6A4PL75"/>
<dbReference type="Pfam" id="PF02701">
    <property type="entry name" value="Zn_ribbon_Dof"/>
    <property type="match status" value="1"/>
</dbReference>
<evidence type="ECO:0000256" key="10">
    <source>
        <dbReference type="SAM" id="MobiDB-lite"/>
    </source>
</evidence>
<evidence type="ECO:0000313" key="12">
    <source>
        <dbReference type="EMBL" id="KAE9602232.1"/>
    </source>
</evidence>
<evidence type="ECO:0000259" key="11">
    <source>
        <dbReference type="PROSITE" id="PS50884"/>
    </source>
</evidence>
<dbReference type="PANTHER" id="PTHR31992:SF342">
    <property type="entry name" value="DOF ZINC FINGER PROTEIN"/>
    <property type="match status" value="1"/>
</dbReference>
<evidence type="ECO:0000256" key="5">
    <source>
        <dbReference type="ARBA" id="ARBA00023125"/>
    </source>
</evidence>
<dbReference type="InterPro" id="IPR003851">
    <property type="entry name" value="Znf_Dof"/>
</dbReference>
<comment type="caution">
    <text evidence="12">The sequence shown here is derived from an EMBL/GenBank/DDBJ whole genome shotgun (WGS) entry which is preliminary data.</text>
</comment>
<dbReference type="GO" id="GO:0003677">
    <property type="term" value="F:DNA binding"/>
    <property type="evidence" value="ECO:0007669"/>
    <property type="project" value="UniProtKB-UniRule"/>
</dbReference>
<name>A0A6A4PL75_LUPAL</name>
<evidence type="ECO:0000256" key="7">
    <source>
        <dbReference type="ARBA" id="ARBA00023242"/>
    </source>
</evidence>
<comment type="function">
    <text evidence="9">Transcription factor that binds specifically to a 5'-AA[AG]G-3' consensus core sequence.</text>
</comment>
<keyword evidence="3 9" id="KW-0862">Zinc</keyword>
<evidence type="ECO:0000313" key="13">
    <source>
        <dbReference type="Proteomes" id="UP000447434"/>
    </source>
</evidence>
<evidence type="ECO:0000256" key="4">
    <source>
        <dbReference type="ARBA" id="ARBA00023015"/>
    </source>
</evidence>
<keyword evidence="2 8" id="KW-0863">Zinc-finger</keyword>
<dbReference type="GO" id="GO:0008270">
    <property type="term" value="F:zinc ion binding"/>
    <property type="evidence" value="ECO:0007669"/>
    <property type="project" value="UniProtKB-KW"/>
</dbReference>
<feature type="domain" description="Dof-type" evidence="11">
    <location>
        <begin position="41"/>
        <end position="95"/>
    </location>
</feature>
<evidence type="ECO:0000256" key="2">
    <source>
        <dbReference type="ARBA" id="ARBA00022771"/>
    </source>
</evidence>
<feature type="region of interest" description="Disordered" evidence="10">
    <location>
        <begin position="1"/>
        <end position="33"/>
    </location>
</feature>
<protein>
    <recommendedName>
        <fullName evidence="9">Dof zinc finger protein</fullName>
    </recommendedName>
</protein>
<keyword evidence="4 9" id="KW-0805">Transcription regulation</keyword>
<keyword evidence="5 8" id="KW-0238">DNA-binding</keyword>
<evidence type="ECO:0000256" key="1">
    <source>
        <dbReference type="ARBA" id="ARBA00022723"/>
    </source>
</evidence>
<dbReference type="PANTHER" id="PTHR31992">
    <property type="entry name" value="DOF ZINC FINGER PROTEIN DOF1.4-RELATED"/>
    <property type="match status" value="1"/>
</dbReference>
<keyword evidence="7 8" id="KW-0539">Nucleus</keyword>
<gene>
    <name evidence="12" type="ORF">Lalb_Chr12g0197371</name>
</gene>
<evidence type="ECO:0000256" key="6">
    <source>
        <dbReference type="ARBA" id="ARBA00023163"/>
    </source>
</evidence>
<dbReference type="EMBL" id="WOCE01000012">
    <property type="protein sequence ID" value="KAE9602232.1"/>
    <property type="molecule type" value="Genomic_DNA"/>
</dbReference>
<feature type="region of interest" description="Disordered" evidence="10">
    <location>
        <begin position="86"/>
        <end position="164"/>
    </location>
</feature>
<accession>A0A6A4PL75</accession>